<dbReference type="Gene3D" id="3.40.47.10">
    <property type="match status" value="1"/>
</dbReference>
<name>A0A497EVV0_9CREN</name>
<accession>A0A497EVV0</accession>
<dbReference type="InterPro" id="IPR016039">
    <property type="entry name" value="Thiolase-like"/>
</dbReference>
<dbReference type="GO" id="GO:0016747">
    <property type="term" value="F:acyltransferase activity, transferring groups other than amino-acyl groups"/>
    <property type="evidence" value="ECO:0007669"/>
    <property type="project" value="InterPro"/>
</dbReference>
<keyword evidence="1" id="KW-0414">Isoprene biosynthesis</keyword>
<feature type="domain" description="Thiolase N-terminal" evidence="2">
    <location>
        <begin position="9"/>
        <end position="118"/>
    </location>
</feature>
<dbReference type="CDD" id="cd00829">
    <property type="entry name" value="SCP-x_thiolase"/>
    <property type="match status" value="1"/>
</dbReference>
<dbReference type="PIRSF" id="PIRSF000429">
    <property type="entry name" value="Ac-CoA_Ac_transf"/>
    <property type="match status" value="1"/>
</dbReference>
<dbReference type="GO" id="GO:0008299">
    <property type="term" value="P:isoprenoid biosynthetic process"/>
    <property type="evidence" value="ECO:0007669"/>
    <property type="project" value="UniProtKB-KW"/>
</dbReference>
<organism evidence="4 5">
    <name type="scientific">Thermoproteota archaeon</name>
    <dbReference type="NCBI Taxonomy" id="2056631"/>
    <lineage>
        <taxon>Archaea</taxon>
        <taxon>Thermoproteota</taxon>
    </lineage>
</organism>
<sequence>MRLLTITPIIIGVGRTKFGEHYDRNPEELIEEAGLRALESAGLERKDLDAVFISDYFLQVTNKIGIEEGFISELLEVNIPMETLRSFSSALHCACNAIKAGEFNIVLIGGLEKMTDRLDKIRDDLMMLGDPWSYYAGGTPEAFHELMLRNYVKEYGIKNDDYDRLMKALAFISYKNHEYGSRNPLAHFYGRRISVNDVIKARKASKSILGLYDFAPISDGASAIIIASSKIVNRISDEGIEIIGIGCATDYISYFARDVKCGFKATRRAAIKAFNEAKISPQKIELAELYDQSTLMEMITLEDLGIYSYGSSWNHIYDNLEKEKIIYNVNGKELYVNTNGGLKADGNPLGATGGAQFHEIYLQLLNQAKERQIEFKDNEPYALTVEIEGFGTKSYVYILRRWKS</sequence>
<evidence type="ECO:0000313" key="4">
    <source>
        <dbReference type="EMBL" id="RLE51229.1"/>
    </source>
</evidence>
<dbReference type="InterPro" id="IPR055140">
    <property type="entry name" value="Thiolase_C_2"/>
</dbReference>
<proteinExistence type="predicted"/>
<gene>
    <name evidence="4" type="ORF">DRJ21_00595</name>
</gene>
<protein>
    <submittedName>
        <fullName evidence="4">Uncharacterized protein</fullName>
    </submittedName>
</protein>
<dbReference type="PANTHER" id="PTHR42870">
    <property type="entry name" value="ACETYL-COA C-ACETYLTRANSFERASE"/>
    <property type="match status" value="1"/>
</dbReference>
<feature type="domain" description="Thiolase C-terminal" evidence="3">
    <location>
        <begin position="261"/>
        <end position="400"/>
    </location>
</feature>
<evidence type="ECO:0000256" key="1">
    <source>
        <dbReference type="ARBA" id="ARBA00023229"/>
    </source>
</evidence>
<dbReference type="Pfam" id="PF22691">
    <property type="entry name" value="Thiolase_C_1"/>
    <property type="match status" value="1"/>
</dbReference>
<comment type="caution">
    <text evidence="4">The sequence shown here is derived from an EMBL/GenBank/DDBJ whole genome shotgun (WGS) entry which is preliminary data.</text>
</comment>
<dbReference type="PANTHER" id="PTHR42870:SF1">
    <property type="entry name" value="NON-SPECIFIC LIPID-TRANSFER PROTEIN-LIKE 2"/>
    <property type="match status" value="1"/>
</dbReference>
<evidence type="ECO:0000259" key="3">
    <source>
        <dbReference type="Pfam" id="PF22691"/>
    </source>
</evidence>
<evidence type="ECO:0000313" key="5">
    <source>
        <dbReference type="Proteomes" id="UP000281962"/>
    </source>
</evidence>
<dbReference type="AlphaFoldDB" id="A0A497EVV0"/>
<dbReference type="Proteomes" id="UP000281962">
    <property type="component" value="Unassembled WGS sequence"/>
</dbReference>
<evidence type="ECO:0000259" key="2">
    <source>
        <dbReference type="Pfam" id="PF00108"/>
    </source>
</evidence>
<reference evidence="4 5" key="1">
    <citation type="submission" date="2018-06" db="EMBL/GenBank/DDBJ databases">
        <title>Extensive metabolic versatility and redundancy in microbially diverse, dynamic hydrothermal sediments.</title>
        <authorList>
            <person name="Dombrowski N."/>
            <person name="Teske A."/>
            <person name="Baker B.J."/>
        </authorList>
    </citation>
    <scope>NUCLEOTIDE SEQUENCE [LARGE SCALE GENOMIC DNA]</scope>
    <source>
        <strain evidence="4">B30_G17</strain>
    </source>
</reference>
<dbReference type="InterPro" id="IPR002155">
    <property type="entry name" value="Thiolase"/>
</dbReference>
<dbReference type="Pfam" id="PF00108">
    <property type="entry name" value="Thiolase_N"/>
    <property type="match status" value="1"/>
</dbReference>
<dbReference type="SUPFAM" id="SSF53901">
    <property type="entry name" value="Thiolase-like"/>
    <property type="match status" value="2"/>
</dbReference>
<dbReference type="EMBL" id="QMQY01000013">
    <property type="protein sequence ID" value="RLE51229.1"/>
    <property type="molecule type" value="Genomic_DNA"/>
</dbReference>
<dbReference type="InterPro" id="IPR020616">
    <property type="entry name" value="Thiolase_N"/>
</dbReference>